<evidence type="ECO:0000313" key="3">
    <source>
        <dbReference type="Proteomes" id="UP001465976"/>
    </source>
</evidence>
<feature type="non-terminal residue" evidence="2">
    <location>
        <position position="372"/>
    </location>
</feature>
<sequence>MAALASSFLSYNPESEDREALNIIKEKSRDLALKFSNVKVEFCDLDGLRWRRRNSQKKKASPTIADAAQEIVQDSTDFARKRDSASIQIRPSSIITPPLRSTPKSSTNSYFPPQRKSSLGKAAAGIKRSLSFKRKKDSQAQVEKPAPVTMLPMPKATVTANSKPDDACDTQPYTGGTALYRAGFSTFVSATDAYEDSDSDASSLGSPVDFDEDDMATPRPLSTVREASCDSYFDRPYDGLEEDESSPASPTSPIKIPTVPSIPALELDLSQALSESLDPEADIASLPPPTLPTGLFPVEDPNATIKPVSRPSSKRRVSPLPFSFKLSPALKSPPITGTTSLSNVSVQITFSPTLNNVATAKNEAHGFWSTSC</sequence>
<proteinExistence type="predicted"/>
<dbReference type="EMBL" id="JBAHYK010002573">
    <property type="protein sequence ID" value="KAL0564801.1"/>
    <property type="molecule type" value="Genomic_DNA"/>
</dbReference>
<protein>
    <submittedName>
        <fullName evidence="2">Uncharacterized protein</fullName>
    </submittedName>
</protein>
<evidence type="ECO:0000256" key="1">
    <source>
        <dbReference type="SAM" id="MobiDB-lite"/>
    </source>
</evidence>
<gene>
    <name evidence="2" type="ORF">V5O48_017239</name>
</gene>
<feature type="region of interest" description="Disordered" evidence="1">
    <location>
        <begin position="233"/>
        <end position="255"/>
    </location>
</feature>
<name>A0ABR3EPR4_9AGAR</name>
<accession>A0ABR3EPR4</accession>
<evidence type="ECO:0000313" key="2">
    <source>
        <dbReference type="EMBL" id="KAL0564801.1"/>
    </source>
</evidence>
<dbReference type="Proteomes" id="UP001465976">
    <property type="component" value="Unassembled WGS sequence"/>
</dbReference>
<organism evidence="2 3">
    <name type="scientific">Marasmius crinis-equi</name>
    <dbReference type="NCBI Taxonomy" id="585013"/>
    <lineage>
        <taxon>Eukaryota</taxon>
        <taxon>Fungi</taxon>
        <taxon>Dikarya</taxon>
        <taxon>Basidiomycota</taxon>
        <taxon>Agaricomycotina</taxon>
        <taxon>Agaricomycetes</taxon>
        <taxon>Agaricomycetidae</taxon>
        <taxon>Agaricales</taxon>
        <taxon>Marasmiineae</taxon>
        <taxon>Marasmiaceae</taxon>
        <taxon>Marasmius</taxon>
    </lineage>
</organism>
<feature type="region of interest" description="Disordered" evidence="1">
    <location>
        <begin position="195"/>
        <end position="218"/>
    </location>
</feature>
<comment type="caution">
    <text evidence="2">The sequence shown here is derived from an EMBL/GenBank/DDBJ whole genome shotgun (WGS) entry which is preliminary data.</text>
</comment>
<feature type="region of interest" description="Disordered" evidence="1">
    <location>
        <begin position="94"/>
        <end position="118"/>
    </location>
</feature>
<feature type="compositionally biased region" description="Polar residues" evidence="1">
    <location>
        <begin position="102"/>
        <end position="117"/>
    </location>
</feature>
<reference evidence="2 3" key="1">
    <citation type="submission" date="2024-02" db="EMBL/GenBank/DDBJ databases">
        <title>A draft genome for the cacao thread blight pathogen Marasmius crinis-equi.</title>
        <authorList>
            <person name="Cohen S.P."/>
            <person name="Baruah I.K."/>
            <person name="Amoako-Attah I."/>
            <person name="Bukari Y."/>
            <person name="Meinhardt L.W."/>
            <person name="Bailey B.A."/>
        </authorList>
    </citation>
    <scope>NUCLEOTIDE SEQUENCE [LARGE SCALE GENOMIC DNA]</scope>
    <source>
        <strain evidence="2 3">GH-76</strain>
    </source>
</reference>
<keyword evidence="3" id="KW-1185">Reference proteome</keyword>